<dbReference type="AlphaFoldDB" id="A0A0F8YPF0"/>
<gene>
    <name evidence="1" type="ORF">LCGC14_2871910</name>
</gene>
<name>A0A0F8YPF0_9ZZZZ</name>
<dbReference type="EMBL" id="LAZR01055780">
    <property type="protein sequence ID" value="KKK75620.1"/>
    <property type="molecule type" value="Genomic_DNA"/>
</dbReference>
<accession>A0A0F8YPF0</accession>
<organism evidence="1">
    <name type="scientific">marine sediment metagenome</name>
    <dbReference type="NCBI Taxonomy" id="412755"/>
    <lineage>
        <taxon>unclassified sequences</taxon>
        <taxon>metagenomes</taxon>
        <taxon>ecological metagenomes</taxon>
    </lineage>
</organism>
<reference evidence="1" key="1">
    <citation type="journal article" date="2015" name="Nature">
        <title>Complex archaea that bridge the gap between prokaryotes and eukaryotes.</title>
        <authorList>
            <person name="Spang A."/>
            <person name="Saw J.H."/>
            <person name="Jorgensen S.L."/>
            <person name="Zaremba-Niedzwiedzka K."/>
            <person name="Martijn J."/>
            <person name="Lind A.E."/>
            <person name="van Eijk R."/>
            <person name="Schleper C."/>
            <person name="Guy L."/>
            <person name="Ettema T.J."/>
        </authorList>
    </citation>
    <scope>NUCLEOTIDE SEQUENCE</scope>
</reference>
<comment type="caution">
    <text evidence="1">The sequence shown here is derived from an EMBL/GenBank/DDBJ whole genome shotgun (WGS) entry which is preliminary data.</text>
</comment>
<sequence>MQKPHSRSRIPALKRLARRRLRRERRAGRLARHLAAAAVLTCGALGLAACGERRPEPTVAATTGVLADVAREVA</sequence>
<feature type="non-terminal residue" evidence="1">
    <location>
        <position position="74"/>
    </location>
</feature>
<proteinExistence type="predicted"/>
<evidence type="ECO:0000313" key="1">
    <source>
        <dbReference type="EMBL" id="KKK75620.1"/>
    </source>
</evidence>
<protein>
    <submittedName>
        <fullName evidence="1">Uncharacterized protein</fullName>
    </submittedName>
</protein>